<dbReference type="RefSeq" id="WP_243647007.1">
    <property type="nucleotide sequence ID" value="NZ_SLXK01000011.1"/>
</dbReference>
<dbReference type="Pfam" id="PF16491">
    <property type="entry name" value="Peptidase_M48_N"/>
    <property type="match status" value="1"/>
</dbReference>
<proteinExistence type="inferred from homology"/>
<dbReference type="PANTHER" id="PTHR10120">
    <property type="entry name" value="CAAX PRENYL PROTEASE 1"/>
    <property type="match status" value="1"/>
</dbReference>
<evidence type="ECO:0000256" key="1">
    <source>
        <dbReference type="ARBA" id="ARBA00022670"/>
    </source>
</evidence>
<feature type="transmembrane region" description="Helical" evidence="9">
    <location>
        <begin position="287"/>
        <end position="310"/>
    </location>
</feature>
<feature type="domain" description="CAAX prenyl protease 1 N-terminal" evidence="11">
    <location>
        <begin position="46"/>
        <end position="203"/>
    </location>
</feature>
<evidence type="ECO:0000256" key="8">
    <source>
        <dbReference type="RuleBase" id="RU003983"/>
    </source>
</evidence>
<comment type="cofactor">
    <cofactor evidence="7 8">
        <name>Zn(2+)</name>
        <dbReference type="ChEBI" id="CHEBI:29105"/>
    </cofactor>
    <text evidence="7 8">Binds 1 zinc ion per subunit.</text>
</comment>
<feature type="transmembrane region" description="Helical" evidence="9">
    <location>
        <begin position="150"/>
        <end position="168"/>
    </location>
</feature>
<feature type="transmembrane region" description="Helical" evidence="9">
    <location>
        <begin position="7"/>
        <end position="26"/>
    </location>
</feature>
<feature type="binding site" evidence="7">
    <location>
        <position position="281"/>
    </location>
    <ligand>
        <name>Zn(2+)</name>
        <dbReference type="ChEBI" id="CHEBI:29105"/>
        <note>catalytic</note>
    </ligand>
</feature>
<keyword evidence="9" id="KW-0812">Transmembrane</keyword>
<name>A0A4R2P623_9BACL</name>
<gene>
    <name evidence="12" type="ORF">EV207_11135</name>
</gene>
<keyword evidence="4 7" id="KW-0862">Zinc</keyword>
<keyword evidence="9" id="KW-0472">Membrane</keyword>
<evidence type="ECO:0000256" key="6">
    <source>
        <dbReference type="PIRSR" id="PIRSR627057-1"/>
    </source>
</evidence>
<keyword evidence="2 7" id="KW-0479">Metal-binding</keyword>
<comment type="similarity">
    <text evidence="8">Belongs to the peptidase M48 family.</text>
</comment>
<evidence type="ECO:0000259" key="10">
    <source>
        <dbReference type="Pfam" id="PF01435"/>
    </source>
</evidence>
<dbReference type="FunFam" id="3.30.2010.10:FF:000010">
    <property type="entry name" value="M48 family peptidase"/>
    <property type="match status" value="1"/>
</dbReference>
<dbReference type="InterPro" id="IPR027057">
    <property type="entry name" value="CAXX_Prtase_1"/>
</dbReference>
<evidence type="ECO:0000256" key="9">
    <source>
        <dbReference type="SAM" id="Phobius"/>
    </source>
</evidence>
<feature type="binding site" evidence="7">
    <location>
        <position position="277"/>
    </location>
    <ligand>
        <name>Zn(2+)</name>
        <dbReference type="ChEBI" id="CHEBI:29105"/>
        <note>catalytic</note>
    </ligand>
</feature>
<feature type="transmembrane region" description="Helical" evidence="9">
    <location>
        <begin position="63"/>
        <end position="88"/>
    </location>
</feature>
<comment type="caution">
    <text evidence="12">The sequence shown here is derived from an EMBL/GenBank/DDBJ whole genome shotgun (WGS) entry which is preliminary data.</text>
</comment>
<feature type="transmembrane region" description="Helical" evidence="9">
    <location>
        <begin position="175"/>
        <end position="193"/>
    </location>
</feature>
<evidence type="ECO:0000256" key="2">
    <source>
        <dbReference type="ARBA" id="ARBA00022723"/>
    </source>
</evidence>
<feature type="domain" description="Peptidase M48" evidence="10">
    <location>
        <begin position="209"/>
        <end position="414"/>
    </location>
</feature>
<evidence type="ECO:0000256" key="7">
    <source>
        <dbReference type="PIRSR" id="PIRSR627057-2"/>
    </source>
</evidence>
<keyword evidence="3 8" id="KW-0378">Hydrolase</keyword>
<dbReference type="EMBL" id="SLXK01000011">
    <property type="protein sequence ID" value="TCP29235.1"/>
    <property type="molecule type" value="Genomic_DNA"/>
</dbReference>
<dbReference type="GO" id="GO:0046872">
    <property type="term" value="F:metal ion binding"/>
    <property type="evidence" value="ECO:0007669"/>
    <property type="project" value="UniProtKB-KW"/>
</dbReference>
<protein>
    <submittedName>
        <fullName evidence="12">Zn-dependent protease with chaperone function</fullName>
    </submittedName>
</protein>
<dbReference type="GO" id="GO:0071586">
    <property type="term" value="P:CAAX-box protein processing"/>
    <property type="evidence" value="ECO:0007669"/>
    <property type="project" value="InterPro"/>
</dbReference>
<feature type="active site" evidence="6">
    <location>
        <position position="278"/>
    </location>
</feature>
<organism evidence="12 13">
    <name type="scientific">Scopulibacillus darangshiensis</name>
    <dbReference type="NCBI Taxonomy" id="442528"/>
    <lineage>
        <taxon>Bacteria</taxon>
        <taxon>Bacillati</taxon>
        <taxon>Bacillota</taxon>
        <taxon>Bacilli</taxon>
        <taxon>Bacillales</taxon>
        <taxon>Sporolactobacillaceae</taxon>
        <taxon>Scopulibacillus</taxon>
    </lineage>
</organism>
<feature type="transmembrane region" description="Helical" evidence="9">
    <location>
        <begin position="100"/>
        <end position="121"/>
    </location>
</feature>
<evidence type="ECO:0000313" key="12">
    <source>
        <dbReference type="EMBL" id="TCP29235.1"/>
    </source>
</evidence>
<keyword evidence="5 8" id="KW-0482">Metalloprotease</keyword>
<keyword evidence="13" id="KW-1185">Reference proteome</keyword>
<dbReference type="Gene3D" id="3.30.2010.10">
    <property type="entry name" value="Metalloproteases ('zincins'), catalytic domain"/>
    <property type="match status" value="1"/>
</dbReference>
<dbReference type="GO" id="GO:0004222">
    <property type="term" value="F:metalloendopeptidase activity"/>
    <property type="evidence" value="ECO:0007669"/>
    <property type="project" value="InterPro"/>
</dbReference>
<evidence type="ECO:0000259" key="11">
    <source>
        <dbReference type="Pfam" id="PF16491"/>
    </source>
</evidence>
<dbReference type="Proteomes" id="UP000295416">
    <property type="component" value="Unassembled WGS sequence"/>
</dbReference>
<sequence length="419" mass="48173">MKKVAWWFLGLYVVYIIGMILYFFVWTDPGVPANVKGTAADPALFMTHKQTILSQDYSRIQDLIYFLTMPLDWGIYIFILVFGFSRWLRNRSEEVSRFSLLHTAVYFLALSVLTWVISFPINLVSHKISLHYGISVQSFPSWLKDDITGFWVNWIIMFVTVAVIYFFIRKNPRRWWLPVWLLSIPFVIFMTYIQPVVIDPLYNDFYTLKDSTLKHEILHLADKANIPADNVYEVDMSKKTNALNAYVNGVGSNLRIVLYDTTVHRLDDREVLFVMAHEMGHYVKHHLLWGVAGSIVMALVGLFITAKILIWATSRWGGRLGIRHPGDIASLPVLLLIISLLSFIGSPIENAVSRHYEHEADKYAISLTHDKEAGISSFQKLTVAGLSDVNPPALVKFFMYGHPTMLERIQFIEGYKGKK</sequence>
<dbReference type="CDD" id="cd07343">
    <property type="entry name" value="M48A_Zmpste24p_like"/>
    <property type="match status" value="1"/>
</dbReference>
<feature type="active site" description="Proton donor" evidence="6">
    <location>
        <position position="361"/>
    </location>
</feature>
<accession>A0A4R2P623</accession>
<dbReference type="InterPro" id="IPR001915">
    <property type="entry name" value="Peptidase_M48"/>
</dbReference>
<dbReference type="Pfam" id="PF01435">
    <property type="entry name" value="Peptidase_M48"/>
    <property type="match status" value="1"/>
</dbReference>
<evidence type="ECO:0000256" key="4">
    <source>
        <dbReference type="ARBA" id="ARBA00022833"/>
    </source>
</evidence>
<keyword evidence="1 8" id="KW-0645">Protease</keyword>
<reference evidence="12 13" key="1">
    <citation type="submission" date="2019-03" db="EMBL/GenBank/DDBJ databases">
        <title>Genomic Encyclopedia of Type Strains, Phase IV (KMG-IV): sequencing the most valuable type-strain genomes for metagenomic binning, comparative biology and taxonomic classification.</title>
        <authorList>
            <person name="Goeker M."/>
        </authorList>
    </citation>
    <scope>NUCLEOTIDE SEQUENCE [LARGE SCALE GENOMIC DNA]</scope>
    <source>
        <strain evidence="12 13">DSM 19377</strain>
    </source>
</reference>
<keyword evidence="9" id="KW-1133">Transmembrane helix</keyword>
<evidence type="ECO:0000256" key="5">
    <source>
        <dbReference type="ARBA" id="ARBA00023049"/>
    </source>
</evidence>
<evidence type="ECO:0000313" key="13">
    <source>
        <dbReference type="Proteomes" id="UP000295416"/>
    </source>
</evidence>
<feature type="binding site" evidence="7">
    <location>
        <position position="357"/>
    </location>
    <ligand>
        <name>Zn(2+)</name>
        <dbReference type="ChEBI" id="CHEBI:29105"/>
        <note>catalytic</note>
    </ligand>
</feature>
<dbReference type="AlphaFoldDB" id="A0A4R2P623"/>
<evidence type="ECO:0000256" key="3">
    <source>
        <dbReference type="ARBA" id="ARBA00022801"/>
    </source>
</evidence>
<dbReference type="InterPro" id="IPR032456">
    <property type="entry name" value="Peptidase_M48_N"/>
</dbReference>